<organism evidence="3 4">
    <name type="scientific">Agrobacterium tumefaciens</name>
    <dbReference type="NCBI Taxonomy" id="358"/>
    <lineage>
        <taxon>Bacteria</taxon>
        <taxon>Pseudomonadati</taxon>
        <taxon>Pseudomonadota</taxon>
        <taxon>Alphaproteobacteria</taxon>
        <taxon>Hyphomicrobiales</taxon>
        <taxon>Rhizobiaceae</taxon>
        <taxon>Rhizobium/Agrobacterium group</taxon>
        <taxon>Agrobacterium</taxon>
        <taxon>Agrobacterium tumefaciens complex</taxon>
    </lineage>
</organism>
<proteinExistence type="predicted"/>
<sequence length="166" mass="17592">MTTLVAGAPLLAGGPPGWVAYGILAAVTIIGGAYIVSQQMSKADDDADSTLQNNDASDCTGDCAEAKEQKEKEKIGEMDADSTQKPGDKDFNRDRPGTVDDANKDFDDLVGDNSVDKGNGIRIGKLSDGRTVTVRPESKSNGPTLDIIKPNGRPFRKYRYPGSPST</sequence>
<evidence type="ECO:0000313" key="4">
    <source>
        <dbReference type="Proteomes" id="UP000298646"/>
    </source>
</evidence>
<evidence type="ECO:0000313" key="3">
    <source>
        <dbReference type="EMBL" id="QCM01548.1"/>
    </source>
</evidence>
<dbReference type="Proteomes" id="UP000298646">
    <property type="component" value="Chromosome linear"/>
</dbReference>
<evidence type="ECO:0000256" key="2">
    <source>
        <dbReference type="SAM" id="Phobius"/>
    </source>
</evidence>
<keyword evidence="2" id="KW-0812">Transmembrane</keyword>
<reference evidence="3 4" key="1">
    <citation type="submission" date="2019-04" db="EMBL/GenBank/DDBJ databases">
        <title>Complete genome sequence of Agrobacterium tumefaciens CFBP6624.</title>
        <authorList>
            <person name="Haryono M."/>
            <person name="Lin Y.-C."/>
            <person name="Lai E.-M."/>
            <person name="Kuo C.-H."/>
        </authorList>
    </citation>
    <scope>NUCLEOTIDE SEQUENCE [LARGE SCALE GENOMIC DNA]</scope>
    <source>
        <strain evidence="3 4">CFBP6624</strain>
    </source>
</reference>
<evidence type="ECO:0000256" key="1">
    <source>
        <dbReference type="SAM" id="MobiDB-lite"/>
    </source>
</evidence>
<feature type="compositionally biased region" description="Basic and acidic residues" evidence="1">
    <location>
        <begin position="86"/>
        <end position="107"/>
    </location>
</feature>
<feature type="compositionally biased region" description="Basic and acidic residues" evidence="1">
    <location>
        <begin position="64"/>
        <end position="77"/>
    </location>
</feature>
<keyword evidence="2" id="KW-0472">Membrane</keyword>
<feature type="region of interest" description="Disordered" evidence="1">
    <location>
        <begin position="43"/>
        <end position="166"/>
    </location>
</feature>
<protein>
    <submittedName>
        <fullName evidence="3">Uncharacterized protein</fullName>
    </submittedName>
</protein>
<gene>
    <name evidence="3" type="ORF">CFBP6624_14935</name>
</gene>
<dbReference type="EMBL" id="CP039908">
    <property type="protein sequence ID" value="QCM01548.1"/>
    <property type="molecule type" value="Genomic_DNA"/>
</dbReference>
<dbReference type="RefSeq" id="WP_110760591.1">
    <property type="nucleotide sequence ID" value="NZ_CP039908.1"/>
</dbReference>
<accession>A0AAE6EKW5</accession>
<keyword evidence="2" id="KW-1133">Transmembrane helix</keyword>
<name>A0AAE6EKW5_AGRTU</name>
<feature type="transmembrane region" description="Helical" evidence="2">
    <location>
        <begin position="18"/>
        <end position="36"/>
    </location>
</feature>
<dbReference type="AlphaFoldDB" id="A0AAE6EKW5"/>